<evidence type="ECO:0000313" key="3">
    <source>
        <dbReference type="EMBL" id="PTN09894.1"/>
    </source>
</evidence>
<dbReference type="RefSeq" id="WP_107821276.1">
    <property type="nucleotide sequence ID" value="NZ_OY782574.1"/>
</dbReference>
<proteinExistence type="predicted"/>
<dbReference type="Proteomes" id="UP000243525">
    <property type="component" value="Unassembled WGS sequence"/>
</dbReference>
<dbReference type="InterPro" id="IPR036748">
    <property type="entry name" value="MTH938-like_sf"/>
</dbReference>
<dbReference type="InterPro" id="IPR007523">
    <property type="entry name" value="NDUFAF3/AAMDC"/>
</dbReference>
<dbReference type="FunFam" id="3.40.1230.10:FF:000001">
    <property type="entry name" value="Adipogenesis-associated, Mth938 domain-containing"/>
    <property type="match status" value="1"/>
</dbReference>
<name>A0A2T5C4V6_9BACT</name>
<dbReference type="GO" id="GO:0005737">
    <property type="term" value="C:cytoplasm"/>
    <property type="evidence" value="ECO:0007669"/>
    <property type="project" value="UniProtKB-SubCell"/>
</dbReference>
<evidence type="ECO:0000256" key="1">
    <source>
        <dbReference type="ARBA" id="ARBA00004496"/>
    </source>
</evidence>
<organism evidence="3 4">
    <name type="scientific">Mangrovibacterium marinum</name>
    <dbReference type="NCBI Taxonomy" id="1639118"/>
    <lineage>
        <taxon>Bacteria</taxon>
        <taxon>Pseudomonadati</taxon>
        <taxon>Bacteroidota</taxon>
        <taxon>Bacteroidia</taxon>
        <taxon>Marinilabiliales</taxon>
        <taxon>Prolixibacteraceae</taxon>
        <taxon>Mangrovibacterium</taxon>
    </lineage>
</organism>
<dbReference type="OrthoDB" id="8234422at2"/>
<keyword evidence="4" id="KW-1185">Reference proteome</keyword>
<accession>A0A2T5C4V6</accession>
<gene>
    <name evidence="3" type="ORF">C8N47_103191</name>
</gene>
<sequence>MLPQINKTGFGAITVGGKRYEYDILIRLDGHIEKRKKKLSKAKYGTSHKISLEEAVQIYEEGAQELIIGTGQIGYVELSTEADLFFREKECPVKLVATPTAAKVWNVLEGRVIALFHVTC</sequence>
<evidence type="ECO:0000313" key="4">
    <source>
        <dbReference type="Proteomes" id="UP000243525"/>
    </source>
</evidence>
<dbReference type="EMBL" id="QAAD01000003">
    <property type="protein sequence ID" value="PTN09894.1"/>
    <property type="molecule type" value="Genomic_DNA"/>
</dbReference>
<dbReference type="Pfam" id="PF04430">
    <property type="entry name" value="DUF498"/>
    <property type="match status" value="1"/>
</dbReference>
<evidence type="ECO:0000256" key="2">
    <source>
        <dbReference type="ARBA" id="ARBA00022490"/>
    </source>
</evidence>
<keyword evidence="2" id="KW-0963">Cytoplasm</keyword>
<dbReference type="Gene3D" id="3.40.1230.10">
    <property type="entry name" value="MTH938-like"/>
    <property type="match status" value="1"/>
</dbReference>
<reference evidence="3 4" key="1">
    <citation type="submission" date="2018-04" db="EMBL/GenBank/DDBJ databases">
        <title>Genomic Encyclopedia of Archaeal and Bacterial Type Strains, Phase II (KMG-II): from individual species to whole genera.</title>
        <authorList>
            <person name="Goeker M."/>
        </authorList>
    </citation>
    <scope>NUCLEOTIDE SEQUENCE [LARGE SCALE GENOMIC DNA]</scope>
    <source>
        <strain evidence="3 4">DSM 28823</strain>
    </source>
</reference>
<dbReference type="PANTHER" id="PTHR15811">
    <property type="entry name" value="MTH938 DOMAIN-CONTAINING PROTEIN"/>
    <property type="match status" value="1"/>
</dbReference>
<dbReference type="SUPFAM" id="SSF64076">
    <property type="entry name" value="MTH938-like"/>
    <property type="match status" value="1"/>
</dbReference>
<comment type="caution">
    <text evidence="3">The sequence shown here is derived from an EMBL/GenBank/DDBJ whole genome shotgun (WGS) entry which is preliminary data.</text>
</comment>
<dbReference type="PANTHER" id="PTHR15811:SF5">
    <property type="entry name" value="MTH938 DOMAIN-CONTAINING PROTEIN"/>
    <property type="match status" value="1"/>
</dbReference>
<dbReference type="AlphaFoldDB" id="A0A2T5C4V6"/>
<protein>
    <submittedName>
        <fullName evidence="3">Uncharacterized protein</fullName>
    </submittedName>
</protein>
<comment type="subcellular location">
    <subcellularLocation>
        <location evidence="1">Cytoplasm</location>
    </subcellularLocation>
</comment>